<dbReference type="Pfam" id="PF00239">
    <property type="entry name" value="Resolvase"/>
    <property type="match status" value="1"/>
</dbReference>
<dbReference type="PANTHER" id="PTHR30461">
    <property type="entry name" value="DNA-INVERTASE FROM LAMBDOID PROPHAGE"/>
    <property type="match status" value="1"/>
</dbReference>
<evidence type="ECO:0000259" key="2">
    <source>
        <dbReference type="PROSITE" id="PS51736"/>
    </source>
</evidence>
<keyword evidence="6" id="KW-1185">Reference proteome</keyword>
<accession>A0A6G1VZW1</accession>
<dbReference type="InterPro" id="IPR006119">
    <property type="entry name" value="Resolv_N"/>
</dbReference>
<proteinExistence type="predicted"/>
<feature type="region of interest" description="Disordered" evidence="1">
    <location>
        <begin position="1"/>
        <end position="24"/>
    </location>
</feature>
<dbReference type="FunFam" id="3.40.50.1390:FF:000008">
    <property type="entry name" value="DNA recombinase"/>
    <property type="match status" value="1"/>
</dbReference>
<dbReference type="Pfam" id="PF07508">
    <property type="entry name" value="Recombinase"/>
    <property type="match status" value="1"/>
</dbReference>
<sequence length="535" mass="60525">MGQDFRDPKEACLPSPNTRITSEKPSDSLVLAAEYVRMSTDHQRYSTENQSAAIHAYAMSHGMAIVTTYRDEGKSGLDIGGRDALRTLLDDVQAGRTQFQVILVYDVSRWGRFQNTDESAHYEYLCTSSGIRVVYCAEPFENDGSPLATIYKGIKRSMAGEYSRELSQKVFAGQCRLVEKGFHQGGPAGYGLRRALIDEKSEFKAELSRGQQKSLQTDRVILIPGPKAEIEVVQRIYHQFSHNGMNEREIAHALNAEGLLTDFDRPWSRGSVHQVLTNEKYIGNNVYNKTSSKLRKRISRNPPDKWVRCDGAFQGVVSLEVFAGVREIILQRSHRMDDAQLLELLRTLLQRAGSLSGMLIDEQDNMPSSTVYINRFGGLLRAYTLIGYTPDRDYRYLEINRSLRQLHPQVLEDVLNHLKYVGARVELSDQNDLLTVNNQWTASVVIARCQPTPAGTLRWKLRFDNSLNPDITVAVRMEQANLQVRDYYLVPSIDMGAWPKRMAEENSPLIDSYRFATLDVLDGLAARCSLKEACQ</sequence>
<dbReference type="RefSeq" id="WP_153403980.1">
    <property type="nucleotide sequence ID" value="NZ_WIVT01000002.1"/>
</dbReference>
<dbReference type="InterPro" id="IPR011109">
    <property type="entry name" value="DNA_bind_recombinase_dom"/>
</dbReference>
<evidence type="ECO:0000313" key="5">
    <source>
        <dbReference type="Proteomes" id="UP000443000"/>
    </source>
</evidence>
<dbReference type="SUPFAM" id="SSF53041">
    <property type="entry name" value="Resolvase-like"/>
    <property type="match status" value="1"/>
</dbReference>
<dbReference type="GO" id="GO:0003677">
    <property type="term" value="F:DNA binding"/>
    <property type="evidence" value="ECO:0007669"/>
    <property type="project" value="InterPro"/>
</dbReference>
<reference evidence="5 6" key="1">
    <citation type="submission" date="2019-10" db="EMBL/GenBank/DDBJ databases">
        <title>Evaluation of single-gene subtyping targets for Pseudomonas.</title>
        <authorList>
            <person name="Reichler S.J."/>
            <person name="Orsi R.H."/>
            <person name="Wiedmann M."/>
            <person name="Martin N.H."/>
            <person name="Murphy S.I."/>
        </authorList>
    </citation>
    <scope>NUCLEOTIDE SEQUENCE [LARGE SCALE GENOMIC DNA]</scope>
    <source>
        <strain evidence="3 6">FSL R10-0802</strain>
        <strain evidence="4 5">FSL R10-1594</strain>
    </source>
</reference>
<evidence type="ECO:0000256" key="1">
    <source>
        <dbReference type="SAM" id="MobiDB-lite"/>
    </source>
</evidence>
<dbReference type="PROSITE" id="PS51736">
    <property type="entry name" value="RECOMBINASES_3"/>
    <property type="match status" value="1"/>
</dbReference>
<protein>
    <submittedName>
        <fullName evidence="4">Recombinase family protein</fullName>
    </submittedName>
</protein>
<dbReference type="InterPro" id="IPR050639">
    <property type="entry name" value="SSR_resolvase"/>
</dbReference>
<dbReference type="EMBL" id="WIWP01000001">
    <property type="protein sequence ID" value="MQT24320.1"/>
    <property type="molecule type" value="Genomic_DNA"/>
</dbReference>
<dbReference type="Proteomes" id="UP000443000">
    <property type="component" value="Unassembled WGS sequence"/>
</dbReference>
<dbReference type="PANTHER" id="PTHR30461:SF23">
    <property type="entry name" value="DNA RECOMBINASE-RELATED"/>
    <property type="match status" value="1"/>
</dbReference>
<feature type="domain" description="Resolvase/invertase-type recombinase catalytic" evidence="2">
    <location>
        <begin position="31"/>
        <end position="181"/>
    </location>
</feature>
<dbReference type="EMBL" id="WIVT01000002">
    <property type="protein sequence ID" value="MQU15302.1"/>
    <property type="molecule type" value="Genomic_DNA"/>
</dbReference>
<dbReference type="CDD" id="cd00338">
    <property type="entry name" value="Ser_Recombinase"/>
    <property type="match status" value="1"/>
</dbReference>
<name>A0A6G1VZW1_9PSED</name>
<dbReference type="SMART" id="SM00857">
    <property type="entry name" value="Resolvase"/>
    <property type="match status" value="1"/>
</dbReference>
<dbReference type="Gene3D" id="3.40.50.1390">
    <property type="entry name" value="Resolvase, N-terminal catalytic domain"/>
    <property type="match status" value="1"/>
</dbReference>
<dbReference type="GO" id="GO:0000150">
    <property type="term" value="F:DNA strand exchange activity"/>
    <property type="evidence" value="ECO:0007669"/>
    <property type="project" value="InterPro"/>
</dbReference>
<dbReference type="Proteomes" id="UP000713985">
    <property type="component" value="Unassembled WGS sequence"/>
</dbReference>
<organism evidence="4 5">
    <name type="scientific">Pseudomonas helleri</name>
    <dbReference type="NCBI Taxonomy" id="1608996"/>
    <lineage>
        <taxon>Bacteria</taxon>
        <taxon>Pseudomonadati</taxon>
        <taxon>Pseudomonadota</taxon>
        <taxon>Gammaproteobacteria</taxon>
        <taxon>Pseudomonadales</taxon>
        <taxon>Pseudomonadaceae</taxon>
        <taxon>Pseudomonas</taxon>
    </lineage>
</organism>
<evidence type="ECO:0000313" key="4">
    <source>
        <dbReference type="EMBL" id="MQU15302.1"/>
    </source>
</evidence>
<dbReference type="InterPro" id="IPR036162">
    <property type="entry name" value="Resolvase-like_N_sf"/>
</dbReference>
<evidence type="ECO:0000313" key="3">
    <source>
        <dbReference type="EMBL" id="MQT24320.1"/>
    </source>
</evidence>
<gene>
    <name evidence="4" type="ORF">GHN41_02425</name>
    <name evidence="3" type="ORF">GHN94_00550</name>
</gene>
<dbReference type="Gene3D" id="3.90.1750.20">
    <property type="entry name" value="Putative Large Serine Recombinase, Chain B, Domain 2"/>
    <property type="match status" value="1"/>
</dbReference>
<comment type="caution">
    <text evidence="4">The sequence shown here is derived from an EMBL/GenBank/DDBJ whole genome shotgun (WGS) entry which is preliminary data.</text>
</comment>
<dbReference type="AlphaFoldDB" id="A0A6G1VZW1"/>
<feature type="compositionally biased region" description="Basic and acidic residues" evidence="1">
    <location>
        <begin position="1"/>
        <end position="10"/>
    </location>
</feature>
<dbReference type="OrthoDB" id="5479610at2"/>
<dbReference type="InterPro" id="IPR038109">
    <property type="entry name" value="DNA_bind_recomb_sf"/>
</dbReference>
<evidence type="ECO:0000313" key="6">
    <source>
        <dbReference type="Proteomes" id="UP000713985"/>
    </source>
</evidence>